<dbReference type="Proteomes" id="UP000282551">
    <property type="component" value="Chromosome"/>
</dbReference>
<dbReference type="InterPro" id="IPR002328">
    <property type="entry name" value="ADH_Zn_CS"/>
</dbReference>
<sequence length="378" mass="39694">MKAVSCREATLSVIDLPAPHPAPGQLLLNVLRCGICGSDLHAKDHAHELAEVMTAVGVTDAVAPDKSVVFGHEFCGEVAERGRGATRRFKTGTTVVSFPLLRAGDGVHLTGLSPAAPGAYAEQVLAEAAMSFVVPNGLAPDIAALTEPMAVALHAVRRSDITRRDTAVVIGCGPVGLAIICHLKAQGVETIVASDLSPGRRELARRCGASLVIDPAEDSPYAAAPGLTSGTDLYEMGMSTMEKLRRIPGWVPLYRIAEKLGATAPKRPVIFECVGNPGMIDSILAAAPFNSRVVVAGVCMGTDRLRPTLANAKEIDLRFVFAYTPLEFRDTLHLLADGKVDASPLITDTVGLQDVAAVFSALGSPGDQAKVLIDPSRR</sequence>
<evidence type="ECO:0000313" key="3">
    <source>
        <dbReference type="EMBL" id="VEG48109.1"/>
    </source>
</evidence>
<dbReference type="Gene3D" id="3.90.180.10">
    <property type="entry name" value="Medium-chain alcohol dehydrogenases, catalytic domain"/>
    <property type="match status" value="1"/>
</dbReference>
<dbReference type="Pfam" id="PF08240">
    <property type="entry name" value="ADH_N"/>
    <property type="match status" value="1"/>
</dbReference>
<dbReference type="EMBL" id="LR134355">
    <property type="protein sequence ID" value="VEG48109.1"/>
    <property type="molecule type" value="Genomic_DNA"/>
</dbReference>
<reference evidence="3 4" key="1">
    <citation type="submission" date="2018-12" db="EMBL/GenBank/DDBJ databases">
        <authorList>
            <consortium name="Pathogen Informatics"/>
        </authorList>
    </citation>
    <scope>NUCLEOTIDE SEQUENCE [LARGE SCALE GENOMIC DNA]</scope>
    <source>
        <strain evidence="3 4">NCTC10485</strain>
    </source>
</reference>
<dbReference type="Gene3D" id="3.40.50.720">
    <property type="entry name" value="NAD(P)-binding Rossmann-like Domain"/>
    <property type="match status" value="1"/>
</dbReference>
<organism evidence="3 4">
    <name type="scientific">Mycolicibacterium chitae</name>
    <name type="common">Mycobacterium chitae</name>
    <dbReference type="NCBI Taxonomy" id="1792"/>
    <lineage>
        <taxon>Bacteria</taxon>
        <taxon>Bacillati</taxon>
        <taxon>Actinomycetota</taxon>
        <taxon>Actinomycetes</taxon>
        <taxon>Mycobacteriales</taxon>
        <taxon>Mycobacteriaceae</taxon>
        <taxon>Mycolicibacterium</taxon>
    </lineage>
</organism>
<dbReference type="InterPro" id="IPR011032">
    <property type="entry name" value="GroES-like_sf"/>
</dbReference>
<feature type="domain" description="Alcohol dehydrogenase-like N-terminal" evidence="2">
    <location>
        <begin position="23"/>
        <end position="135"/>
    </location>
</feature>
<dbReference type="InterPro" id="IPR036291">
    <property type="entry name" value="NAD(P)-bd_dom_sf"/>
</dbReference>
<dbReference type="PROSITE" id="PS00059">
    <property type="entry name" value="ADH_ZINC"/>
    <property type="match status" value="1"/>
</dbReference>
<proteinExistence type="predicted"/>
<dbReference type="RefSeq" id="WP_126333950.1">
    <property type="nucleotide sequence ID" value="NZ_AP022604.1"/>
</dbReference>
<dbReference type="OrthoDB" id="9797931at2"/>
<evidence type="ECO:0000256" key="1">
    <source>
        <dbReference type="ARBA" id="ARBA00023002"/>
    </source>
</evidence>
<dbReference type="GO" id="GO:0003939">
    <property type="term" value="F:L-iditol 2-dehydrogenase (NAD+) activity"/>
    <property type="evidence" value="ECO:0007669"/>
    <property type="project" value="UniProtKB-EC"/>
</dbReference>
<gene>
    <name evidence="3" type="primary">gutB_1</name>
    <name evidence="3" type="ORF">NCTC10485_02402</name>
</gene>
<name>A0A3S5EIE2_MYCCI</name>
<dbReference type="GO" id="GO:0008270">
    <property type="term" value="F:zinc ion binding"/>
    <property type="evidence" value="ECO:0007669"/>
    <property type="project" value="InterPro"/>
</dbReference>
<dbReference type="PANTHER" id="PTHR43189:SF1">
    <property type="entry name" value="ZINC-TYPE ALCOHOL DEHYDROGENASE-LIKE PROTEIN C1198.01"/>
    <property type="match status" value="1"/>
</dbReference>
<accession>A0A3S5EIE2</accession>
<dbReference type="SUPFAM" id="SSF51735">
    <property type="entry name" value="NAD(P)-binding Rossmann-fold domains"/>
    <property type="match status" value="1"/>
</dbReference>
<dbReference type="AlphaFoldDB" id="A0A3S5EIE2"/>
<dbReference type="PANTHER" id="PTHR43189">
    <property type="entry name" value="ZINC-TYPE ALCOHOL DEHYDROGENASE-LIKE PROTEIN C1198.01-RELATED"/>
    <property type="match status" value="1"/>
</dbReference>
<protein>
    <submittedName>
        <fullName evidence="3">Theronine dehydrogenase-like Zn-dependent dehydrogenase</fullName>
        <ecNumber evidence="3">1.1.1.14</ecNumber>
    </submittedName>
</protein>
<dbReference type="SUPFAM" id="SSF50129">
    <property type="entry name" value="GroES-like"/>
    <property type="match status" value="1"/>
</dbReference>
<evidence type="ECO:0000259" key="2">
    <source>
        <dbReference type="Pfam" id="PF08240"/>
    </source>
</evidence>
<keyword evidence="4" id="KW-1185">Reference proteome</keyword>
<dbReference type="EC" id="1.1.1.14" evidence="3"/>
<dbReference type="InterPro" id="IPR013154">
    <property type="entry name" value="ADH-like_N"/>
</dbReference>
<evidence type="ECO:0000313" key="4">
    <source>
        <dbReference type="Proteomes" id="UP000282551"/>
    </source>
</evidence>
<keyword evidence="1 3" id="KW-0560">Oxidoreductase</keyword>
<dbReference type="CDD" id="cd08262">
    <property type="entry name" value="Zn_ADH8"/>
    <property type="match status" value="1"/>
</dbReference>